<sequence length="446" mass="48881">MVKNQSRVCTAFRKVFRRKDVKSMPEQKRSSSSRSQGPDDVNAVSTTSTYTATELKTVPAQKRSSVAQSPRSQRPVDVDDVSTTCSDCAEESVTISYVRTESPSLKHSINPDDVTIDGQDIFERARSVKVNDEPKSDVHLQQQSISPTSVMNFPLSSISEMMSGGKVPPSMDRYSPIPSGVASSLLPPSKWFGQCDLPRYSDADEGVKKNKKFLALKKETEKNEFSKVVEVKKCTGVFASTPSQESLDNALQLPSSVSHERYDMTSSSEDMPIPPSTLDQVLGILSASHSESVDSDTNSYYSDDTESIGDITIDSATLNLIEMHKSYTDSAKTNPFHPSRIKKSAMRVSLIEIEAPDSESIATVEAKTVTWYDDDANLSKPFKLKTDESFEFSLASSTQSSAQVALHGNVVNTLIPMAVNQFGKLFEKISCGGEQGKDDDLSLEDD</sequence>
<dbReference type="Proteomes" id="UP000001449">
    <property type="component" value="Chromosome 5"/>
</dbReference>
<dbReference type="HOGENOM" id="CLU_614694_0_0_1"/>
<proteinExistence type="predicted"/>
<dbReference type="PaxDb" id="35128-Thaps5479"/>
<protein>
    <submittedName>
        <fullName evidence="2">Uncharacterized protein</fullName>
    </submittedName>
</protein>
<dbReference type="AlphaFoldDB" id="B8C312"/>
<dbReference type="GeneID" id="7453192"/>
<reference evidence="2 3" key="2">
    <citation type="journal article" date="2008" name="Nature">
        <title>The Phaeodactylum genome reveals the evolutionary history of diatom genomes.</title>
        <authorList>
            <person name="Bowler C."/>
            <person name="Allen A.E."/>
            <person name="Badger J.H."/>
            <person name="Grimwood J."/>
            <person name="Jabbari K."/>
            <person name="Kuo A."/>
            <person name="Maheswari U."/>
            <person name="Martens C."/>
            <person name="Maumus F."/>
            <person name="Otillar R.P."/>
            <person name="Rayko E."/>
            <person name="Salamov A."/>
            <person name="Vandepoele K."/>
            <person name="Beszteri B."/>
            <person name="Gruber A."/>
            <person name="Heijde M."/>
            <person name="Katinka M."/>
            <person name="Mock T."/>
            <person name="Valentin K."/>
            <person name="Verret F."/>
            <person name="Berges J.A."/>
            <person name="Brownlee C."/>
            <person name="Cadoret J.P."/>
            <person name="Chiovitti A."/>
            <person name="Choi C.J."/>
            <person name="Coesel S."/>
            <person name="De Martino A."/>
            <person name="Detter J.C."/>
            <person name="Durkin C."/>
            <person name="Falciatore A."/>
            <person name="Fournet J."/>
            <person name="Haruta M."/>
            <person name="Huysman M.J."/>
            <person name="Jenkins B.D."/>
            <person name="Jiroutova K."/>
            <person name="Jorgensen R.E."/>
            <person name="Joubert Y."/>
            <person name="Kaplan A."/>
            <person name="Kroger N."/>
            <person name="Kroth P.G."/>
            <person name="La Roche J."/>
            <person name="Lindquist E."/>
            <person name="Lommer M."/>
            <person name="Martin-Jezequel V."/>
            <person name="Lopez P.J."/>
            <person name="Lucas S."/>
            <person name="Mangogna M."/>
            <person name="McGinnis K."/>
            <person name="Medlin L.K."/>
            <person name="Montsant A."/>
            <person name="Oudot-Le Secq M.P."/>
            <person name="Napoli C."/>
            <person name="Obornik M."/>
            <person name="Parker M.S."/>
            <person name="Petit J.L."/>
            <person name="Porcel B.M."/>
            <person name="Poulsen N."/>
            <person name="Robison M."/>
            <person name="Rychlewski L."/>
            <person name="Rynearson T.A."/>
            <person name="Schmutz J."/>
            <person name="Shapiro H."/>
            <person name="Siaut M."/>
            <person name="Stanley M."/>
            <person name="Sussman M.R."/>
            <person name="Taylor A.R."/>
            <person name="Vardi A."/>
            <person name="von Dassow P."/>
            <person name="Vyverman W."/>
            <person name="Willis A."/>
            <person name="Wyrwicz L.S."/>
            <person name="Rokhsar D.S."/>
            <person name="Weissenbach J."/>
            <person name="Armbrust E.V."/>
            <person name="Green B.R."/>
            <person name="Van de Peer Y."/>
            <person name="Grigoriev I.V."/>
        </authorList>
    </citation>
    <scope>NUCLEOTIDE SEQUENCE [LARGE SCALE GENOMIC DNA]</scope>
    <source>
        <strain evidence="2 3">CCMP1335</strain>
    </source>
</reference>
<name>B8C312_THAPS</name>
<keyword evidence="3" id="KW-1185">Reference proteome</keyword>
<evidence type="ECO:0000313" key="2">
    <source>
        <dbReference type="EMBL" id="EED92045.1"/>
    </source>
</evidence>
<accession>B8C312</accession>
<dbReference type="KEGG" id="tps:THAPSDRAFT_5479"/>
<dbReference type="EMBL" id="CM000642">
    <property type="protein sequence ID" value="EED92045.1"/>
    <property type="molecule type" value="Genomic_DNA"/>
</dbReference>
<organism evidence="2 3">
    <name type="scientific">Thalassiosira pseudonana</name>
    <name type="common">Marine diatom</name>
    <name type="synonym">Cyclotella nana</name>
    <dbReference type="NCBI Taxonomy" id="35128"/>
    <lineage>
        <taxon>Eukaryota</taxon>
        <taxon>Sar</taxon>
        <taxon>Stramenopiles</taxon>
        <taxon>Ochrophyta</taxon>
        <taxon>Bacillariophyta</taxon>
        <taxon>Coscinodiscophyceae</taxon>
        <taxon>Thalassiosirophycidae</taxon>
        <taxon>Thalassiosirales</taxon>
        <taxon>Thalassiosiraceae</taxon>
        <taxon>Thalassiosira</taxon>
    </lineage>
</organism>
<dbReference type="RefSeq" id="XP_002290293.1">
    <property type="nucleotide sequence ID" value="XM_002290257.1"/>
</dbReference>
<evidence type="ECO:0000256" key="1">
    <source>
        <dbReference type="SAM" id="MobiDB-lite"/>
    </source>
</evidence>
<dbReference type="InParanoid" id="B8C312"/>
<feature type="compositionally biased region" description="Polar residues" evidence="1">
    <location>
        <begin position="62"/>
        <end position="72"/>
    </location>
</feature>
<feature type="compositionally biased region" description="Polar residues" evidence="1">
    <location>
        <begin position="43"/>
        <end position="54"/>
    </location>
</feature>
<gene>
    <name evidence="2" type="ORF">THAPSDRAFT_5479</name>
</gene>
<feature type="region of interest" description="Disordered" evidence="1">
    <location>
        <begin position="19"/>
        <end position="81"/>
    </location>
</feature>
<evidence type="ECO:0000313" key="3">
    <source>
        <dbReference type="Proteomes" id="UP000001449"/>
    </source>
</evidence>
<reference evidence="2 3" key="1">
    <citation type="journal article" date="2004" name="Science">
        <title>The genome of the diatom Thalassiosira pseudonana: ecology, evolution, and metabolism.</title>
        <authorList>
            <person name="Armbrust E.V."/>
            <person name="Berges J.A."/>
            <person name="Bowler C."/>
            <person name="Green B.R."/>
            <person name="Martinez D."/>
            <person name="Putnam N.H."/>
            <person name="Zhou S."/>
            <person name="Allen A.E."/>
            <person name="Apt K.E."/>
            <person name="Bechner M."/>
            <person name="Brzezinski M.A."/>
            <person name="Chaal B.K."/>
            <person name="Chiovitti A."/>
            <person name="Davis A.K."/>
            <person name="Demarest M.S."/>
            <person name="Detter J.C."/>
            <person name="Glavina T."/>
            <person name="Goodstein D."/>
            <person name="Hadi M.Z."/>
            <person name="Hellsten U."/>
            <person name="Hildebrand M."/>
            <person name="Jenkins B.D."/>
            <person name="Jurka J."/>
            <person name="Kapitonov V.V."/>
            <person name="Kroger N."/>
            <person name="Lau W.W."/>
            <person name="Lane T.W."/>
            <person name="Larimer F.W."/>
            <person name="Lippmeier J.C."/>
            <person name="Lucas S."/>
            <person name="Medina M."/>
            <person name="Montsant A."/>
            <person name="Obornik M."/>
            <person name="Parker M.S."/>
            <person name="Palenik B."/>
            <person name="Pazour G.J."/>
            <person name="Richardson P.M."/>
            <person name="Rynearson T.A."/>
            <person name="Saito M.A."/>
            <person name="Schwartz D.C."/>
            <person name="Thamatrakoln K."/>
            <person name="Valentin K."/>
            <person name="Vardi A."/>
            <person name="Wilkerson F.P."/>
            <person name="Rokhsar D.S."/>
        </authorList>
    </citation>
    <scope>NUCLEOTIDE SEQUENCE [LARGE SCALE GENOMIC DNA]</scope>
    <source>
        <strain evidence="2 3">CCMP1335</strain>
    </source>
</reference>